<protein>
    <recommendedName>
        <fullName evidence="9">Response regulatory domain-containing protein</fullName>
    </recommendedName>
</protein>
<name>X0SX64_9ZZZZ</name>
<dbReference type="InterPro" id="IPR036388">
    <property type="entry name" value="WH-like_DNA-bd_sf"/>
</dbReference>
<dbReference type="SUPFAM" id="SSF46894">
    <property type="entry name" value="C-terminal effector domain of the bipartite response regulators"/>
    <property type="match status" value="1"/>
</dbReference>
<evidence type="ECO:0000259" key="6">
    <source>
        <dbReference type="PROSITE" id="PS50110"/>
    </source>
</evidence>
<dbReference type="AlphaFoldDB" id="X0SX64"/>
<dbReference type="GO" id="GO:0005829">
    <property type="term" value="C:cytosol"/>
    <property type="evidence" value="ECO:0007669"/>
    <property type="project" value="TreeGrafter"/>
</dbReference>
<dbReference type="GO" id="GO:0000156">
    <property type="term" value="F:phosphorelay response regulator activity"/>
    <property type="evidence" value="ECO:0007669"/>
    <property type="project" value="TreeGrafter"/>
</dbReference>
<evidence type="ECO:0008006" key="9">
    <source>
        <dbReference type="Google" id="ProtNLM"/>
    </source>
</evidence>
<dbReference type="EMBL" id="BARS01001209">
    <property type="protein sequence ID" value="GAF85803.1"/>
    <property type="molecule type" value="Genomic_DNA"/>
</dbReference>
<dbReference type="PROSITE" id="PS50110">
    <property type="entry name" value="RESPONSE_REGULATORY"/>
    <property type="match status" value="1"/>
</dbReference>
<dbReference type="PANTHER" id="PTHR48111:SF1">
    <property type="entry name" value="TWO-COMPONENT RESPONSE REGULATOR ORR33"/>
    <property type="match status" value="1"/>
</dbReference>
<dbReference type="FunFam" id="3.40.50.2300:FF:000001">
    <property type="entry name" value="DNA-binding response regulator PhoB"/>
    <property type="match status" value="1"/>
</dbReference>
<evidence type="ECO:0000313" key="8">
    <source>
        <dbReference type="EMBL" id="GAF85803.1"/>
    </source>
</evidence>
<dbReference type="InterPro" id="IPR039420">
    <property type="entry name" value="WalR-like"/>
</dbReference>
<dbReference type="InterPro" id="IPR001789">
    <property type="entry name" value="Sig_transdc_resp-reg_receiver"/>
</dbReference>
<keyword evidence="1" id="KW-0597">Phosphoprotein</keyword>
<dbReference type="PROSITE" id="PS51755">
    <property type="entry name" value="OMPR_PHOB"/>
    <property type="match status" value="1"/>
</dbReference>
<comment type="caution">
    <text evidence="8">The sequence shown here is derived from an EMBL/GenBank/DDBJ whole genome shotgun (WGS) entry which is preliminary data.</text>
</comment>
<gene>
    <name evidence="8" type="ORF">S01H1_02497</name>
</gene>
<evidence type="ECO:0000256" key="1">
    <source>
        <dbReference type="ARBA" id="ARBA00022553"/>
    </source>
</evidence>
<dbReference type="Pfam" id="PF00486">
    <property type="entry name" value="Trans_reg_C"/>
    <property type="match status" value="1"/>
</dbReference>
<dbReference type="Pfam" id="PF00072">
    <property type="entry name" value="Response_reg"/>
    <property type="match status" value="1"/>
</dbReference>
<dbReference type="Gene3D" id="6.10.250.690">
    <property type="match status" value="1"/>
</dbReference>
<dbReference type="GO" id="GO:0006355">
    <property type="term" value="P:regulation of DNA-templated transcription"/>
    <property type="evidence" value="ECO:0007669"/>
    <property type="project" value="InterPro"/>
</dbReference>
<dbReference type="CDD" id="cd00383">
    <property type="entry name" value="trans_reg_C"/>
    <property type="match status" value="1"/>
</dbReference>
<dbReference type="InterPro" id="IPR001867">
    <property type="entry name" value="OmpR/PhoB-type_DNA-bd"/>
</dbReference>
<feature type="domain" description="OmpR/PhoB-type" evidence="7">
    <location>
        <begin position="127"/>
        <end position="201"/>
    </location>
</feature>
<keyword evidence="2" id="KW-0902">Two-component regulatory system</keyword>
<organism evidence="8">
    <name type="scientific">marine sediment metagenome</name>
    <dbReference type="NCBI Taxonomy" id="412755"/>
    <lineage>
        <taxon>unclassified sequences</taxon>
        <taxon>metagenomes</taxon>
        <taxon>ecological metagenomes</taxon>
    </lineage>
</organism>
<dbReference type="InterPro" id="IPR011006">
    <property type="entry name" value="CheY-like_superfamily"/>
</dbReference>
<evidence type="ECO:0000256" key="3">
    <source>
        <dbReference type="ARBA" id="ARBA00023015"/>
    </source>
</evidence>
<sequence>MRILVVDDEPDVVEVIELTFSLQWPGSEVIAAGDGESALKLFQTGSPDVVVLDVGLPGMSGFEVCRRLRAISDVPILMLTVKGQEIERLKGLELGADDYIVKPFSPLELVARTRAVLRRFQVVPLATSFRVIVDEELTLDLDNREAILRGEPVKLTPTECRILSQLVANAGRVVTQKTLLAKVWGWESDDDTLMLKVHIAR</sequence>
<evidence type="ECO:0000256" key="2">
    <source>
        <dbReference type="ARBA" id="ARBA00023012"/>
    </source>
</evidence>
<dbReference type="InterPro" id="IPR016032">
    <property type="entry name" value="Sig_transdc_resp-reg_C-effctor"/>
</dbReference>
<feature type="non-terminal residue" evidence="8">
    <location>
        <position position="201"/>
    </location>
</feature>
<keyword evidence="4" id="KW-0238">DNA-binding</keyword>
<accession>X0SX64</accession>
<keyword evidence="3" id="KW-0805">Transcription regulation</keyword>
<dbReference type="Gene3D" id="1.10.10.10">
    <property type="entry name" value="Winged helix-like DNA-binding domain superfamily/Winged helix DNA-binding domain"/>
    <property type="match status" value="1"/>
</dbReference>
<dbReference type="GO" id="GO:0032993">
    <property type="term" value="C:protein-DNA complex"/>
    <property type="evidence" value="ECO:0007669"/>
    <property type="project" value="TreeGrafter"/>
</dbReference>
<keyword evidence="5" id="KW-0804">Transcription</keyword>
<evidence type="ECO:0000256" key="4">
    <source>
        <dbReference type="ARBA" id="ARBA00023125"/>
    </source>
</evidence>
<dbReference type="Gene3D" id="3.40.50.2300">
    <property type="match status" value="1"/>
</dbReference>
<dbReference type="GO" id="GO:0000976">
    <property type="term" value="F:transcription cis-regulatory region binding"/>
    <property type="evidence" value="ECO:0007669"/>
    <property type="project" value="TreeGrafter"/>
</dbReference>
<reference evidence="8" key="1">
    <citation type="journal article" date="2014" name="Front. Microbiol.">
        <title>High frequency of phylogenetically diverse reductive dehalogenase-homologous genes in deep subseafloor sedimentary metagenomes.</title>
        <authorList>
            <person name="Kawai M."/>
            <person name="Futagami T."/>
            <person name="Toyoda A."/>
            <person name="Takaki Y."/>
            <person name="Nishi S."/>
            <person name="Hori S."/>
            <person name="Arai W."/>
            <person name="Tsubouchi T."/>
            <person name="Morono Y."/>
            <person name="Uchiyama I."/>
            <person name="Ito T."/>
            <person name="Fujiyama A."/>
            <person name="Inagaki F."/>
            <person name="Takami H."/>
        </authorList>
    </citation>
    <scope>NUCLEOTIDE SEQUENCE</scope>
    <source>
        <strain evidence="8">Expedition CK06-06</strain>
    </source>
</reference>
<dbReference type="SUPFAM" id="SSF52172">
    <property type="entry name" value="CheY-like"/>
    <property type="match status" value="1"/>
</dbReference>
<evidence type="ECO:0000256" key="5">
    <source>
        <dbReference type="ARBA" id="ARBA00023163"/>
    </source>
</evidence>
<evidence type="ECO:0000259" key="7">
    <source>
        <dbReference type="PROSITE" id="PS51755"/>
    </source>
</evidence>
<dbReference type="SMART" id="SM00448">
    <property type="entry name" value="REC"/>
    <property type="match status" value="1"/>
</dbReference>
<feature type="domain" description="Response regulatory" evidence="6">
    <location>
        <begin position="2"/>
        <end position="117"/>
    </location>
</feature>
<proteinExistence type="predicted"/>
<dbReference type="PANTHER" id="PTHR48111">
    <property type="entry name" value="REGULATOR OF RPOS"/>
    <property type="match status" value="1"/>
</dbReference>